<evidence type="ECO:0000313" key="4">
    <source>
        <dbReference type="Proteomes" id="UP000000707"/>
    </source>
</evidence>
<dbReference type="GeneID" id="18246092"/>
<dbReference type="InterPro" id="IPR022794">
    <property type="entry name" value="Bul1_C"/>
</dbReference>
<reference evidence="3 4" key="1">
    <citation type="journal article" date="2011" name="Proc. Natl. Acad. Sci. U.S.A.">
        <title>Comparative genomics of xylose-fermenting fungi for enhanced biofuel production.</title>
        <authorList>
            <person name="Wohlbach D.J."/>
            <person name="Kuo A."/>
            <person name="Sato T.K."/>
            <person name="Potts K.M."/>
            <person name="Salamov A.A."/>
            <person name="LaButti K.M."/>
            <person name="Sun H."/>
            <person name="Clum A."/>
            <person name="Pangilinan J.L."/>
            <person name="Lindquist E.A."/>
            <person name="Lucas S."/>
            <person name="Lapidus A."/>
            <person name="Jin M."/>
            <person name="Gunawan C."/>
            <person name="Balan V."/>
            <person name="Dale B.E."/>
            <person name="Jeffries T.W."/>
            <person name="Zinkel R."/>
            <person name="Barry K.W."/>
            <person name="Grigoriev I.V."/>
            <person name="Gasch A.P."/>
        </authorList>
    </citation>
    <scope>NUCLEOTIDE SEQUENCE [LARGE SCALE GENOMIC DNA]</scope>
    <source>
        <strain evidence="4">ATCC 10573 / BCRC 21748 / CBS 615 / JCM 9827 / NBRC 10315 / NRRL Y-1498 / VKM Y-70</strain>
    </source>
</reference>
<proteinExistence type="predicted"/>
<dbReference type="KEGG" id="cten:18246092"/>
<feature type="domain" description="Bul1 N-terminal" evidence="1">
    <location>
        <begin position="5"/>
        <end position="396"/>
    </location>
</feature>
<gene>
    <name evidence="3" type="ORF">CANTEDRAFT_109229</name>
</gene>
<dbReference type="Pfam" id="PF04426">
    <property type="entry name" value="Bul1_C"/>
    <property type="match status" value="1"/>
</dbReference>
<dbReference type="OrthoDB" id="420195at2759"/>
<dbReference type="PANTHER" id="PTHR31904:SF1">
    <property type="entry name" value="BYPASS OF STOP CODON PROTEIN 5-RELATED"/>
    <property type="match status" value="1"/>
</dbReference>
<dbReference type="Proteomes" id="UP000000707">
    <property type="component" value="Unassembled WGS sequence"/>
</dbReference>
<dbReference type="InterPro" id="IPR039634">
    <property type="entry name" value="Bul1-like"/>
</dbReference>
<keyword evidence="4" id="KW-1185">Reference proteome</keyword>
<evidence type="ECO:0000313" key="3">
    <source>
        <dbReference type="EMBL" id="EGV61855.1"/>
    </source>
</evidence>
<sequence>MSTRKNSKAAIDDEEEDLINNILPSYQMFQSTISKPLDSSEEDYSREPPIYERTPISSATSLSAIHSPFSHTSAESLTEFPFPVPSQTENEQIEIWENTILANVHTLKNLSKTDSKLPKTLEIKVHVTSRVCQKGFKPQEVDPSEMEFKQGDFIHGYVTIENHSEEPLGFDMVYVVFEGVVMVLENEGGLIDTQKPKVVHKFLNMTDLFASWSFANIDRLTTDNGDPHDWCEGETDPYDNTILSLGLKKNFLPHVKYKRFFSFKVPERLLEDICEIHNLNSHTLLPSSLGFPKYSMRPSSLLSMKSDAVNDLCFLDTSISYSVECRIIGKAHDYGLALPKDQYVIASESIQPIRVVPLETPLYAQDTEEICRYYTAFIKSVTDVIDLGKGLFNSREAFSGMALSPVSSTDSKIRQLYKVGRDDNKKAYVDPNSCQFFDNVYQNIISYKKKTLLSSRDSSIISLSSPKTVYSIAYVSPTKFRKKEVDDKDVSLTVPLKLKLHQASPKSKPIVKSITVELIVGTLRSSKEHIPVEFTHDIFIRKDELRMLGAKTENECFVEEVTKPCHKYTKQIADLIEKVGASTMQVDRQLFHDVKCLGSLSSKFSSFVFREHSLTYEDGTGKGSTSDLNKIPWTSEDDSVSKTFNLHLNLQNCNSKVRGPKGSKFFDQVTLVPDSQTCFSVRLHYIKVSIKLTYGDSLVVKLPLKVMK</sequence>
<accession>G3B9B0</accession>
<dbReference type="AlphaFoldDB" id="G3B9B0"/>
<feature type="domain" description="Bul1 C-terminal" evidence="2">
    <location>
        <begin position="494"/>
        <end position="707"/>
    </location>
</feature>
<dbReference type="RefSeq" id="XP_006688025.1">
    <property type="nucleotide sequence ID" value="XM_006687962.1"/>
</dbReference>
<evidence type="ECO:0000259" key="2">
    <source>
        <dbReference type="Pfam" id="PF04426"/>
    </source>
</evidence>
<dbReference type="Pfam" id="PF04425">
    <property type="entry name" value="Bul1_N"/>
    <property type="match status" value="1"/>
</dbReference>
<dbReference type="InterPro" id="IPR007519">
    <property type="entry name" value="Bul1_N"/>
</dbReference>
<name>G3B9B0_CANTC</name>
<evidence type="ECO:0000259" key="1">
    <source>
        <dbReference type="Pfam" id="PF04425"/>
    </source>
</evidence>
<dbReference type="EMBL" id="GL996527">
    <property type="protein sequence ID" value="EGV61855.1"/>
    <property type="molecule type" value="Genomic_DNA"/>
</dbReference>
<dbReference type="STRING" id="590646.G3B9B0"/>
<dbReference type="eggNOG" id="ENOG502QSAC">
    <property type="taxonomic scope" value="Eukaryota"/>
</dbReference>
<dbReference type="PANTHER" id="PTHR31904">
    <property type="entry name" value="BYPASS OF STOP CODON PROTEIN 5-RELATED"/>
    <property type="match status" value="1"/>
</dbReference>
<protein>
    <recommendedName>
        <fullName evidence="5">Bul1 N-terminal domain-containing protein</fullName>
    </recommendedName>
</protein>
<evidence type="ECO:0008006" key="5">
    <source>
        <dbReference type="Google" id="ProtNLM"/>
    </source>
</evidence>
<dbReference type="HOGENOM" id="CLU_022027_0_0_1"/>
<organism evidence="4">
    <name type="scientific">Candida tenuis (strain ATCC 10573 / BCRC 21748 / CBS 615 / JCM 9827 / NBRC 10315 / NRRL Y-1498 / VKM Y-70)</name>
    <name type="common">Yeast</name>
    <name type="synonym">Yamadazyma tenuis</name>
    <dbReference type="NCBI Taxonomy" id="590646"/>
    <lineage>
        <taxon>Eukaryota</taxon>
        <taxon>Fungi</taxon>
        <taxon>Dikarya</taxon>
        <taxon>Ascomycota</taxon>
        <taxon>Saccharomycotina</taxon>
        <taxon>Pichiomycetes</taxon>
        <taxon>Debaryomycetaceae</taxon>
        <taxon>Yamadazyma</taxon>
    </lineage>
</organism>